<keyword evidence="4 9" id="KW-0521">NADP</keyword>
<dbReference type="Gene3D" id="3.40.50.10860">
    <property type="entry name" value="Leucine Dehydrogenase, chain A, domain 1"/>
    <property type="match status" value="1"/>
</dbReference>
<dbReference type="Proteomes" id="UP000236173">
    <property type="component" value="Unassembled WGS sequence"/>
</dbReference>
<reference evidence="13" key="1">
    <citation type="submission" date="2017-09" db="EMBL/GenBank/DDBJ databases">
        <title>Metaegenomics of thermophilic ammonia-oxidizing enrichment culture.</title>
        <authorList>
            <person name="Kato S."/>
            <person name="Suzuki K."/>
        </authorList>
    </citation>
    <scope>NUCLEOTIDE SEQUENCE [LARGE SCALE GENOMIC DNA]</scope>
</reference>
<comment type="similarity">
    <text evidence="9">Belongs to the shikimate dehydrogenase family.</text>
</comment>
<dbReference type="InterPro" id="IPR046346">
    <property type="entry name" value="Aminoacid_DH-like_N_sf"/>
</dbReference>
<evidence type="ECO:0000256" key="2">
    <source>
        <dbReference type="ARBA" id="ARBA00012962"/>
    </source>
</evidence>
<sequence>MPWDIDARTRLIALIGDPVEHSLTPRIQNAALQRLNANVRNLAFRVAAHHLRAALKGFKAIGVLGVMVTIPHKESALRLADDADAFARLMGSANLLVLREGRFIAYSTDGYAASRSLKEAGFDPKGKRIAVVGTGGAGRALAFQLAMDGAAELCLFNRTVDKAYRLAGELRRKLHFRTVQVFPHDADALREQLRRCDLLINATAVGMHPREDATPVPADALHRRLAVFDIVYNPVRTRLLQEAQRKGCRTIDGVPMLVYTNEKALELCLGVAVTAELVALMKRVCYAALRSG</sequence>
<comment type="pathway">
    <text evidence="1 9">Metabolic intermediate biosynthesis; chorismate biosynthesis; chorismate from D-erythrose 4-phosphate and phosphoenolpyruvate: step 4/7.</text>
</comment>
<gene>
    <name evidence="9 12" type="primary">aroE</name>
    <name evidence="12" type="ORF">HRbin17_02083</name>
</gene>
<name>A0A2H5XEI9_9BACT</name>
<accession>A0A2H5XEI9</accession>
<dbReference type="GO" id="GO:0050661">
    <property type="term" value="F:NADP binding"/>
    <property type="evidence" value="ECO:0007669"/>
    <property type="project" value="InterPro"/>
</dbReference>
<evidence type="ECO:0000256" key="8">
    <source>
        <dbReference type="ARBA" id="ARBA00060613"/>
    </source>
</evidence>
<evidence type="ECO:0000256" key="6">
    <source>
        <dbReference type="ARBA" id="ARBA00023141"/>
    </source>
</evidence>
<dbReference type="SUPFAM" id="SSF51735">
    <property type="entry name" value="NAD(P)-binding Rossmann-fold domains"/>
    <property type="match status" value="1"/>
</dbReference>
<feature type="binding site" evidence="9">
    <location>
        <position position="230"/>
    </location>
    <ligand>
        <name>NADP(+)</name>
        <dbReference type="ChEBI" id="CHEBI:58349"/>
    </ligand>
</feature>
<dbReference type="NCBIfam" id="TIGR00507">
    <property type="entry name" value="aroE"/>
    <property type="match status" value="1"/>
</dbReference>
<comment type="caution">
    <text evidence="9">Lacks conserved residue(s) required for the propagation of feature annotation.</text>
</comment>
<dbReference type="FunFam" id="3.40.50.720:FF:000086">
    <property type="entry name" value="Quinate/shikimate dehydrogenase"/>
    <property type="match status" value="1"/>
</dbReference>
<dbReference type="UniPathway" id="UPA00053">
    <property type="reaction ID" value="UER00087"/>
</dbReference>
<dbReference type="AlphaFoldDB" id="A0A2H5XEI9"/>
<evidence type="ECO:0000256" key="1">
    <source>
        <dbReference type="ARBA" id="ARBA00004871"/>
    </source>
</evidence>
<dbReference type="PANTHER" id="PTHR21089">
    <property type="entry name" value="SHIKIMATE DEHYDROGENASE"/>
    <property type="match status" value="1"/>
</dbReference>
<dbReference type="InterPro" id="IPR022893">
    <property type="entry name" value="Shikimate_DH_fam"/>
</dbReference>
<dbReference type="EC" id="1.1.1.25" evidence="2 9"/>
<dbReference type="InterPro" id="IPR011342">
    <property type="entry name" value="Shikimate_DH"/>
</dbReference>
<dbReference type="HAMAP" id="MF_00222">
    <property type="entry name" value="Shikimate_DH_AroE"/>
    <property type="match status" value="1"/>
</dbReference>
<evidence type="ECO:0000256" key="7">
    <source>
        <dbReference type="ARBA" id="ARBA00049442"/>
    </source>
</evidence>
<comment type="subunit">
    <text evidence="9">Homodimer.</text>
</comment>
<feature type="binding site" evidence="9">
    <location>
        <position position="232"/>
    </location>
    <ligand>
        <name>shikimate</name>
        <dbReference type="ChEBI" id="CHEBI:36208"/>
    </ligand>
</feature>
<dbReference type="InterPro" id="IPR013708">
    <property type="entry name" value="Shikimate_DH-bd_N"/>
</dbReference>
<dbReference type="InterPro" id="IPR006151">
    <property type="entry name" value="Shikm_DH/Glu-tRNA_Rdtase"/>
</dbReference>
<evidence type="ECO:0000256" key="9">
    <source>
        <dbReference type="HAMAP-Rule" id="MF_00222"/>
    </source>
</evidence>
<feature type="active site" description="Proton acceptor" evidence="9">
    <location>
        <position position="73"/>
    </location>
</feature>
<comment type="catalytic activity">
    <reaction evidence="7 9">
        <text>shikimate + NADP(+) = 3-dehydroshikimate + NADPH + H(+)</text>
        <dbReference type="Rhea" id="RHEA:17737"/>
        <dbReference type="ChEBI" id="CHEBI:15378"/>
        <dbReference type="ChEBI" id="CHEBI:16630"/>
        <dbReference type="ChEBI" id="CHEBI:36208"/>
        <dbReference type="ChEBI" id="CHEBI:57783"/>
        <dbReference type="ChEBI" id="CHEBI:58349"/>
        <dbReference type="EC" id="1.1.1.25"/>
    </reaction>
</comment>
<dbReference type="GO" id="GO:0009073">
    <property type="term" value="P:aromatic amino acid family biosynthetic process"/>
    <property type="evidence" value="ECO:0007669"/>
    <property type="project" value="UniProtKB-KW"/>
</dbReference>
<evidence type="ECO:0000313" key="13">
    <source>
        <dbReference type="Proteomes" id="UP000236173"/>
    </source>
</evidence>
<proteinExistence type="inferred from homology"/>
<dbReference type="GO" id="GO:0019632">
    <property type="term" value="P:shikimate metabolic process"/>
    <property type="evidence" value="ECO:0007669"/>
    <property type="project" value="InterPro"/>
</dbReference>
<evidence type="ECO:0000256" key="3">
    <source>
        <dbReference type="ARBA" id="ARBA00022605"/>
    </source>
</evidence>
<feature type="binding site" evidence="9">
    <location>
        <begin position="22"/>
        <end position="24"/>
    </location>
    <ligand>
        <name>shikimate</name>
        <dbReference type="ChEBI" id="CHEBI:36208"/>
    </ligand>
</feature>
<evidence type="ECO:0000259" key="11">
    <source>
        <dbReference type="Pfam" id="PF08501"/>
    </source>
</evidence>
<evidence type="ECO:0000259" key="10">
    <source>
        <dbReference type="Pfam" id="PF01488"/>
    </source>
</evidence>
<evidence type="ECO:0000313" key="12">
    <source>
        <dbReference type="EMBL" id="GBC99557.1"/>
    </source>
</evidence>
<dbReference type="CDD" id="cd01065">
    <property type="entry name" value="NAD_bind_Shikimate_DH"/>
    <property type="match status" value="1"/>
</dbReference>
<feature type="domain" description="Shikimate dehydrogenase substrate binding N-terminal" evidence="11">
    <location>
        <begin position="14"/>
        <end position="95"/>
    </location>
</feature>
<dbReference type="Pfam" id="PF01488">
    <property type="entry name" value="Shikimate_DH"/>
    <property type="match status" value="1"/>
</dbReference>
<dbReference type="GO" id="GO:0008652">
    <property type="term" value="P:amino acid biosynthetic process"/>
    <property type="evidence" value="ECO:0007669"/>
    <property type="project" value="UniProtKB-KW"/>
</dbReference>
<feature type="binding site" evidence="9">
    <location>
        <position position="69"/>
    </location>
    <ligand>
        <name>shikimate</name>
        <dbReference type="ChEBI" id="CHEBI:36208"/>
    </ligand>
</feature>
<dbReference type="EMBL" id="BEHT01000030">
    <property type="protein sequence ID" value="GBC99557.1"/>
    <property type="molecule type" value="Genomic_DNA"/>
</dbReference>
<evidence type="ECO:0000256" key="5">
    <source>
        <dbReference type="ARBA" id="ARBA00023002"/>
    </source>
</evidence>
<dbReference type="Pfam" id="PF08501">
    <property type="entry name" value="Shikimate_dh_N"/>
    <property type="match status" value="1"/>
</dbReference>
<comment type="pathway">
    <text evidence="8">Aromatic compound metabolism; 3,4-dihydroxybenzoate biosynthesis; 3-dehydroquinate from D-quinate (NAD(+) route).</text>
</comment>
<evidence type="ECO:0000256" key="4">
    <source>
        <dbReference type="ARBA" id="ARBA00022857"/>
    </source>
</evidence>
<comment type="caution">
    <text evidence="12">The sequence shown here is derived from an EMBL/GenBank/DDBJ whole genome shotgun (WGS) entry which is preliminary data.</text>
</comment>
<feature type="binding site" evidence="9">
    <location>
        <position position="109"/>
    </location>
    <ligand>
        <name>shikimate</name>
        <dbReference type="ChEBI" id="CHEBI:36208"/>
    </ligand>
</feature>
<feature type="domain" description="Quinate/shikimate 5-dehydrogenase/glutamyl-tRNA reductase" evidence="10">
    <location>
        <begin position="124"/>
        <end position="205"/>
    </location>
</feature>
<feature type="binding site" evidence="9">
    <location>
        <begin position="157"/>
        <end position="162"/>
    </location>
    <ligand>
        <name>NADP(+)</name>
        <dbReference type="ChEBI" id="CHEBI:58349"/>
    </ligand>
</feature>
<feature type="binding site" evidence="9">
    <location>
        <position position="94"/>
    </location>
    <ligand>
        <name>shikimate</name>
        <dbReference type="ChEBI" id="CHEBI:36208"/>
    </ligand>
</feature>
<keyword evidence="6 9" id="KW-0057">Aromatic amino acid biosynthesis</keyword>
<organism evidence="12 13">
    <name type="scientific">Candidatus Fervidibacter japonicus</name>
    <dbReference type="NCBI Taxonomy" id="2035412"/>
    <lineage>
        <taxon>Bacteria</taxon>
        <taxon>Candidatus Fervidibacterota</taxon>
        <taxon>Candidatus Fervidibacter</taxon>
    </lineage>
</organism>
<protein>
    <recommendedName>
        <fullName evidence="2 9">Shikimate dehydrogenase (NADP(+))</fullName>
        <shortName evidence="9">SDH</shortName>
        <ecNumber evidence="2 9">1.1.1.25</ecNumber>
    </recommendedName>
</protein>
<dbReference type="PANTHER" id="PTHR21089:SF1">
    <property type="entry name" value="BIFUNCTIONAL 3-DEHYDROQUINATE DEHYDRATASE_SHIKIMATE DEHYDROGENASE, CHLOROPLASTIC"/>
    <property type="match status" value="1"/>
</dbReference>
<keyword evidence="3 9" id="KW-0028">Amino-acid biosynthesis</keyword>
<feature type="binding site" evidence="9">
    <location>
        <position position="253"/>
    </location>
    <ligand>
        <name>NADP(+)</name>
        <dbReference type="ChEBI" id="CHEBI:58349"/>
    </ligand>
</feature>
<comment type="function">
    <text evidence="9">Involved in the biosynthesis of the chorismate, which leads to the biosynthesis of aromatic amino acids. Catalyzes the reversible NADPH linked reduction of 3-dehydroshikimate (DHSA) to yield shikimate (SA).</text>
</comment>
<dbReference type="GO" id="GO:0004764">
    <property type="term" value="F:shikimate 3-dehydrogenase (NADP+) activity"/>
    <property type="evidence" value="ECO:0007669"/>
    <property type="project" value="UniProtKB-UniRule"/>
</dbReference>
<keyword evidence="5 9" id="KW-0560">Oxidoreductase</keyword>
<dbReference type="SUPFAM" id="SSF53223">
    <property type="entry name" value="Aminoacid dehydrogenase-like, N-terminal domain"/>
    <property type="match status" value="1"/>
</dbReference>
<dbReference type="Gene3D" id="3.40.50.720">
    <property type="entry name" value="NAD(P)-binding Rossmann-like Domain"/>
    <property type="match status" value="1"/>
</dbReference>
<dbReference type="InterPro" id="IPR036291">
    <property type="entry name" value="NAD(P)-bd_dom_sf"/>
</dbReference>
<dbReference type="GO" id="GO:0009423">
    <property type="term" value="P:chorismate biosynthetic process"/>
    <property type="evidence" value="ECO:0007669"/>
    <property type="project" value="UniProtKB-UniRule"/>
</dbReference>